<accession>A0AAD8YHX3</accession>
<dbReference type="InterPro" id="IPR015943">
    <property type="entry name" value="WD40/YVTN_repeat-like_dom_sf"/>
</dbReference>
<gene>
    <name evidence="7" type="ORF">QTG54_003521</name>
</gene>
<evidence type="ECO:0000313" key="8">
    <source>
        <dbReference type="Proteomes" id="UP001224775"/>
    </source>
</evidence>
<keyword evidence="4" id="KW-0539">Nucleus</keyword>
<evidence type="ECO:0000256" key="3">
    <source>
        <dbReference type="ARBA" id="ARBA00022737"/>
    </source>
</evidence>
<name>A0AAD8YHX3_9STRA</name>
<dbReference type="PANTHER" id="PTHR19865">
    <property type="entry name" value="U3 SMALL NUCLEOLAR RNA INTERACTING PROTEIN 2"/>
    <property type="match status" value="1"/>
</dbReference>
<dbReference type="EMBL" id="JATAAI010000005">
    <property type="protein sequence ID" value="KAK1745597.1"/>
    <property type="molecule type" value="Genomic_DNA"/>
</dbReference>
<evidence type="ECO:0000256" key="4">
    <source>
        <dbReference type="ARBA" id="ARBA00023242"/>
    </source>
</evidence>
<dbReference type="GO" id="GO:0032040">
    <property type="term" value="C:small-subunit processome"/>
    <property type="evidence" value="ECO:0007669"/>
    <property type="project" value="TreeGrafter"/>
</dbReference>
<dbReference type="PROSITE" id="PS50082">
    <property type="entry name" value="WD_REPEATS_2"/>
    <property type="match status" value="3"/>
</dbReference>
<dbReference type="PANTHER" id="PTHR19865:SF0">
    <property type="entry name" value="U3 SMALL NUCLEOLAR RNA-INTERACTING PROTEIN 2"/>
    <property type="match status" value="1"/>
</dbReference>
<feature type="compositionally biased region" description="Basic and acidic residues" evidence="6">
    <location>
        <begin position="12"/>
        <end position="25"/>
    </location>
</feature>
<dbReference type="GO" id="GO:0034511">
    <property type="term" value="F:U3 snoRNA binding"/>
    <property type="evidence" value="ECO:0007669"/>
    <property type="project" value="InterPro"/>
</dbReference>
<dbReference type="PROSITE" id="PS00678">
    <property type="entry name" value="WD_REPEATS_1"/>
    <property type="match status" value="1"/>
</dbReference>
<feature type="compositionally biased region" description="Basic residues" evidence="6">
    <location>
        <begin position="1"/>
        <end position="11"/>
    </location>
</feature>
<dbReference type="InterPro" id="IPR019775">
    <property type="entry name" value="WD40_repeat_CS"/>
</dbReference>
<evidence type="ECO:0000256" key="5">
    <source>
        <dbReference type="PROSITE-ProRule" id="PRU00221"/>
    </source>
</evidence>
<feature type="compositionally biased region" description="Basic and acidic residues" evidence="6">
    <location>
        <begin position="71"/>
        <end position="88"/>
    </location>
</feature>
<feature type="region of interest" description="Disordered" evidence="6">
    <location>
        <begin position="1"/>
        <end position="114"/>
    </location>
</feature>
<dbReference type="SMART" id="SM00320">
    <property type="entry name" value="WD40"/>
    <property type="match status" value="6"/>
</dbReference>
<dbReference type="AlphaFoldDB" id="A0AAD8YHX3"/>
<comment type="subcellular location">
    <subcellularLocation>
        <location evidence="1">Nucleus</location>
    </subcellularLocation>
</comment>
<feature type="compositionally biased region" description="Acidic residues" evidence="6">
    <location>
        <begin position="93"/>
        <end position="111"/>
    </location>
</feature>
<feature type="compositionally biased region" description="Acidic residues" evidence="6">
    <location>
        <begin position="38"/>
        <end position="52"/>
    </location>
</feature>
<organism evidence="7 8">
    <name type="scientific">Skeletonema marinoi</name>
    <dbReference type="NCBI Taxonomy" id="267567"/>
    <lineage>
        <taxon>Eukaryota</taxon>
        <taxon>Sar</taxon>
        <taxon>Stramenopiles</taxon>
        <taxon>Ochrophyta</taxon>
        <taxon>Bacillariophyta</taxon>
        <taxon>Coscinodiscophyceae</taxon>
        <taxon>Thalassiosirophycidae</taxon>
        <taxon>Thalassiosirales</taxon>
        <taxon>Skeletonemataceae</taxon>
        <taxon>Skeletonema</taxon>
        <taxon>Skeletonema marinoi-dohrnii complex</taxon>
    </lineage>
</organism>
<dbReference type="Proteomes" id="UP001224775">
    <property type="component" value="Unassembled WGS sequence"/>
</dbReference>
<evidence type="ECO:0000256" key="1">
    <source>
        <dbReference type="ARBA" id="ARBA00004123"/>
    </source>
</evidence>
<proteinExistence type="predicted"/>
<keyword evidence="2 5" id="KW-0853">WD repeat</keyword>
<dbReference type="SUPFAM" id="SSF50978">
    <property type="entry name" value="WD40 repeat-like"/>
    <property type="match status" value="1"/>
</dbReference>
<keyword evidence="8" id="KW-1185">Reference proteome</keyword>
<protein>
    <submittedName>
        <fullName evidence="7">U3 small nucleolar RNA-interacting protein 2</fullName>
    </submittedName>
</protein>
<dbReference type="PROSITE" id="PS50294">
    <property type="entry name" value="WD_REPEATS_REGION"/>
    <property type="match status" value="1"/>
</dbReference>
<reference evidence="7" key="1">
    <citation type="submission" date="2023-06" db="EMBL/GenBank/DDBJ databases">
        <title>Survivors Of The Sea: Transcriptome response of Skeletonema marinoi to long-term dormancy.</title>
        <authorList>
            <person name="Pinder M.I.M."/>
            <person name="Kourtchenko O."/>
            <person name="Robertson E.K."/>
            <person name="Larsson T."/>
            <person name="Maumus F."/>
            <person name="Osuna-Cruz C.M."/>
            <person name="Vancaester E."/>
            <person name="Stenow R."/>
            <person name="Vandepoele K."/>
            <person name="Ploug H."/>
            <person name="Bruchert V."/>
            <person name="Godhe A."/>
            <person name="Topel M."/>
        </authorList>
    </citation>
    <scope>NUCLEOTIDE SEQUENCE</scope>
    <source>
        <strain evidence="7">R05AC</strain>
    </source>
</reference>
<dbReference type="InterPro" id="IPR036322">
    <property type="entry name" value="WD40_repeat_dom_sf"/>
</dbReference>
<sequence length="504" mass="55309">MPPSAKRPRSKFKVDLSGHGGRYEDVVDGMKPSRKNDEDIESDEDDDDDDDLNNVGHSGDDSEDSEEEETADSKRLRMAREYLDKLEAQESSSEGESDSDNGASDDDEDGAPVDKVGKRIAKERLRKSGLLQSRIADSVLEGIQSMQSSIADSSQDKSAEACAKLWINAKYVTYLRGHDLTPTCVSLSQQGTKAFSGAKDGSVIMWNVQDGTKTTILPAIKDQYAANLTDRNEREILAIATSDDDRYLAIGGRDNCVRIFDTRTLGKSTSSPLTTMEGHKKPVTTLSFRSRSLDLYSGSEDRCIRRYDLNAMTYVETLYGHQSPIVAIDCANKNRPVSIARDRTVRVWKVEEDSHLVYRGGGDVGSAECITAIQDGWFVTGHDDGRLLLWKEEKKRPVGDVIKAAHGQENGVARSVISCGALGLSDVLATGSSDGYLRLWKVNTDGKDAGITPLESIPVHGYINSIVMGPEGKFCVVAVGQEPRLGRWDRVARAKNRVAIIRLK</sequence>
<dbReference type="Gene3D" id="2.130.10.10">
    <property type="entry name" value="YVTN repeat-like/Quinoprotein amine dehydrogenase"/>
    <property type="match status" value="1"/>
</dbReference>
<evidence type="ECO:0000256" key="2">
    <source>
        <dbReference type="ARBA" id="ARBA00022574"/>
    </source>
</evidence>
<comment type="caution">
    <text evidence="7">The sequence shown here is derived from an EMBL/GenBank/DDBJ whole genome shotgun (WGS) entry which is preliminary data.</text>
</comment>
<keyword evidence="3" id="KW-0677">Repeat</keyword>
<dbReference type="FunFam" id="2.130.10.10:FF:000509">
    <property type="entry name" value="U3 small nucleolar RNA-interacting protein"/>
    <property type="match status" value="1"/>
</dbReference>
<evidence type="ECO:0000313" key="7">
    <source>
        <dbReference type="EMBL" id="KAK1745597.1"/>
    </source>
</evidence>
<dbReference type="Pfam" id="PF00400">
    <property type="entry name" value="WD40"/>
    <property type="match status" value="4"/>
</dbReference>
<dbReference type="InterPro" id="IPR001680">
    <property type="entry name" value="WD40_rpt"/>
</dbReference>
<feature type="repeat" description="WD" evidence="5">
    <location>
        <begin position="276"/>
        <end position="317"/>
    </location>
</feature>
<feature type="repeat" description="WD" evidence="5">
    <location>
        <begin position="175"/>
        <end position="216"/>
    </location>
</feature>
<dbReference type="InterPro" id="IPR039241">
    <property type="entry name" value="Rrp9-like"/>
</dbReference>
<feature type="compositionally biased region" description="Acidic residues" evidence="6">
    <location>
        <begin position="61"/>
        <end position="70"/>
    </location>
</feature>
<evidence type="ECO:0000256" key="6">
    <source>
        <dbReference type="SAM" id="MobiDB-lite"/>
    </source>
</evidence>
<feature type="repeat" description="WD" evidence="5">
    <location>
        <begin position="428"/>
        <end position="444"/>
    </location>
</feature>